<evidence type="ECO:0000313" key="1">
    <source>
        <dbReference type="EMBL" id="CAD8308373.1"/>
    </source>
</evidence>
<organism evidence="1">
    <name type="scientific">Pseudictyota dubia</name>
    <dbReference type="NCBI Taxonomy" id="2749911"/>
    <lineage>
        <taxon>Eukaryota</taxon>
        <taxon>Sar</taxon>
        <taxon>Stramenopiles</taxon>
        <taxon>Ochrophyta</taxon>
        <taxon>Bacillariophyta</taxon>
        <taxon>Mediophyceae</taxon>
        <taxon>Biddulphiophycidae</taxon>
        <taxon>Eupodiscales</taxon>
        <taxon>Odontellaceae</taxon>
        <taxon>Pseudictyota</taxon>
    </lineage>
</organism>
<protein>
    <submittedName>
        <fullName evidence="1">Uncharacterized protein</fullName>
    </submittedName>
</protein>
<sequence length="90" mass="10223">MDSCMKAGPEFQPYEKKCEENIAVWENPTVGDVGLQDVCGVSHICRCWVEKEVHDLEYDDEYPQFICHSDCPDTGNITADKGKKGKKLRL</sequence>
<gene>
    <name evidence="1" type="ORF">TDUB1175_LOCUS8826</name>
</gene>
<reference evidence="1" key="1">
    <citation type="submission" date="2021-01" db="EMBL/GenBank/DDBJ databases">
        <authorList>
            <person name="Corre E."/>
            <person name="Pelletier E."/>
            <person name="Niang G."/>
            <person name="Scheremetjew M."/>
            <person name="Finn R."/>
            <person name="Kale V."/>
            <person name="Holt S."/>
            <person name="Cochrane G."/>
            <person name="Meng A."/>
            <person name="Brown T."/>
            <person name="Cohen L."/>
        </authorList>
    </citation>
    <scope>NUCLEOTIDE SEQUENCE</scope>
    <source>
        <strain evidence="1">CCMP147</strain>
    </source>
</reference>
<proteinExistence type="predicted"/>
<accession>A0A7R9VXF9</accession>
<dbReference type="EMBL" id="HBED01017633">
    <property type="protein sequence ID" value="CAD8308373.1"/>
    <property type="molecule type" value="Transcribed_RNA"/>
</dbReference>
<dbReference type="AlphaFoldDB" id="A0A7R9VXF9"/>
<name>A0A7R9VXF9_9STRA</name>